<dbReference type="CDD" id="cd05244">
    <property type="entry name" value="BVR-B_like_SDR_a"/>
    <property type="match status" value="1"/>
</dbReference>
<dbReference type="EMBL" id="CP078145">
    <property type="protein sequence ID" value="QXN91240.1"/>
    <property type="molecule type" value="Genomic_DNA"/>
</dbReference>
<accession>A0ABX8RNM2</accession>
<name>A0ABX8RNM2_NOCIO</name>
<organism evidence="2 3">
    <name type="scientific">Nocardia iowensis</name>
    <dbReference type="NCBI Taxonomy" id="204891"/>
    <lineage>
        <taxon>Bacteria</taxon>
        <taxon>Bacillati</taxon>
        <taxon>Actinomycetota</taxon>
        <taxon>Actinomycetes</taxon>
        <taxon>Mycobacteriales</taxon>
        <taxon>Nocardiaceae</taxon>
        <taxon>Nocardia</taxon>
    </lineage>
</organism>
<dbReference type="InterPro" id="IPR051606">
    <property type="entry name" value="Polyketide_Oxido-like"/>
</dbReference>
<dbReference type="RefSeq" id="WP_218472096.1">
    <property type="nucleotide sequence ID" value="NZ_BAABJN010000012.1"/>
</dbReference>
<sequence>MKLVVFGATGTVGRLVVEQALEAGHEVTAFTRNASGITQRHDRLRIVEGDVLDTGSVERAVTDQDAVLVALGDGRKGIVRAAGTRAIIEAMNRTGVKRLICQSTLGVGDSRPNLNFLWKHLLFGMLLRRAYADHVAQEAYVRASDLDWTIVRPSAFTDGPRTGNFRRGFPGDEPGLTLKIARADIADFMLEQLTDTTYLHQAPGISH</sequence>
<feature type="domain" description="NAD(P)-binding" evidence="1">
    <location>
        <begin position="7"/>
        <end position="195"/>
    </location>
</feature>
<dbReference type="InterPro" id="IPR016040">
    <property type="entry name" value="NAD(P)-bd_dom"/>
</dbReference>
<dbReference type="Pfam" id="PF13460">
    <property type="entry name" value="NAD_binding_10"/>
    <property type="match status" value="1"/>
</dbReference>
<evidence type="ECO:0000313" key="2">
    <source>
        <dbReference type="EMBL" id="QXN91240.1"/>
    </source>
</evidence>
<evidence type="ECO:0000259" key="1">
    <source>
        <dbReference type="Pfam" id="PF13460"/>
    </source>
</evidence>
<gene>
    <name evidence="2" type="ORF">KV110_38960</name>
</gene>
<reference evidence="2 3" key="1">
    <citation type="submission" date="2021-07" db="EMBL/GenBank/DDBJ databases">
        <title>Whole Genome Sequence of Nocardia Iowensis.</title>
        <authorList>
            <person name="Lamm A."/>
            <person name="Collins-Fairclough A.M."/>
            <person name="Bunk B."/>
            <person name="Sproer C."/>
        </authorList>
    </citation>
    <scope>NUCLEOTIDE SEQUENCE [LARGE SCALE GENOMIC DNA]</scope>
    <source>
        <strain evidence="2 3">NRRL 5646</strain>
    </source>
</reference>
<dbReference type="PANTHER" id="PTHR43355">
    <property type="entry name" value="FLAVIN REDUCTASE (NADPH)"/>
    <property type="match status" value="1"/>
</dbReference>
<evidence type="ECO:0000313" key="3">
    <source>
        <dbReference type="Proteomes" id="UP000694257"/>
    </source>
</evidence>
<proteinExistence type="predicted"/>
<protein>
    <submittedName>
        <fullName evidence="2">SDR family oxidoreductase</fullName>
    </submittedName>
</protein>
<dbReference type="PANTHER" id="PTHR43355:SF2">
    <property type="entry name" value="FLAVIN REDUCTASE (NADPH)"/>
    <property type="match status" value="1"/>
</dbReference>
<keyword evidence="3" id="KW-1185">Reference proteome</keyword>
<dbReference type="Proteomes" id="UP000694257">
    <property type="component" value="Chromosome"/>
</dbReference>